<dbReference type="InterPro" id="IPR010985">
    <property type="entry name" value="Ribbon_hlx_hlx"/>
</dbReference>
<sequence>MKENPIMITLNLNPELENKIQEEAKLKGLTLEQYLQEIIEQTLKNQPQKSSQILEYEEWERKLTNFINRPSNINAQPLSDEAISRESIYTREDEML</sequence>
<gene>
    <name evidence="1" type="ORF">EWV85_04975</name>
</gene>
<evidence type="ECO:0000313" key="1">
    <source>
        <dbReference type="EMBL" id="TRT59671.1"/>
    </source>
</evidence>
<protein>
    <submittedName>
        <fullName evidence="1">Uncharacterized protein</fullName>
    </submittedName>
</protein>
<dbReference type="AlphaFoldDB" id="A0A551YFC6"/>
<dbReference type="EMBL" id="SFCA01000057">
    <property type="protein sequence ID" value="TRT59671.1"/>
    <property type="molecule type" value="Genomic_DNA"/>
</dbReference>
<organism evidence="1 2">
    <name type="scientific">Microcystis aeruginosa Ma_QC_C_20070703_M131</name>
    <dbReference type="NCBI Taxonomy" id="2486263"/>
    <lineage>
        <taxon>Bacteria</taxon>
        <taxon>Bacillati</taxon>
        <taxon>Cyanobacteriota</taxon>
        <taxon>Cyanophyceae</taxon>
        <taxon>Oscillatoriophycideae</taxon>
        <taxon>Chroococcales</taxon>
        <taxon>Microcystaceae</taxon>
        <taxon>Microcystis</taxon>
    </lineage>
</organism>
<dbReference type="GO" id="GO:0006355">
    <property type="term" value="P:regulation of DNA-templated transcription"/>
    <property type="evidence" value="ECO:0007669"/>
    <property type="project" value="InterPro"/>
</dbReference>
<name>A0A551YFC6_MICAE</name>
<dbReference type="SUPFAM" id="SSF47598">
    <property type="entry name" value="Ribbon-helix-helix"/>
    <property type="match status" value="1"/>
</dbReference>
<comment type="caution">
    <text evidence="1">The sequence shown here is derived from an EMBL/GenBank/DDBJ whole genome shotgun (WGS) entry which is preliminary data.</text>
</comment>
<proteinExistence type="predicted"/>
<accession>A0A551YFC6</accession>
<reference evidence="1 2" key="1">
    <citation type="submission" date="2019-01" db="EMBL/GenBank/DDBJ databases">
        <title>Coherence of Microcystis species and biogeography revealed through population genomics.</title>
        <authorList>
            <person name="Perez-Carrascal O.M."/>
            <person name="Terrat Y."/>
            <person name="Giani A."/>
            <person name="Fortin N."/>
            <person name="Tromas N."/>
            <person name="Shapiro B.J."/>
        </authorList>
    </citation>
    <scope>NUCLEOTIDE SEQUENCE [LARGE SCALE GENOMIC DNA]</scope>
    <source>
        <strain evidence="1">Ma_QC_C_20070703_M131</strain>
    </source>
</reference>
<evidence type="ECO:0000313" key="2">
    <source>
        <dbReference type="Proteomes" id="UP000316443"/>
    </source>
</evidence>
<dbReference type="Proteomes" id="UP000316443">
    <property type="component" value="Unassembled WGS sequence"/>
</dbReference>